<dbReference type="Proteomes" id="UP000184334">
    <property type="component" value="Unassembled WGS sequence"/>
</dbReference>
<organism evidence="1 2">
    <name type="scientific">Marinitoga hydrogenitolerans (strain DSM 16785 / JCM 12826 / AT1271)</name>
    <dbReference type="NCBI Taxonomy" id="1122195"/>
    <lineage>
        <taxon>Bacteria</taxon>
        <taxon>Thermotogati</taxon>
        <taxon>Thermotogota</taxon>
        <taxon>Thermotogae</taxon>
        <taxon>Petrotogales</taxon>
        <taxon>Petrotogaceae</taxon>
        <taxon>Marinitoga</taxon>
    </lineage>
</organism>
<comment type="caution">
    <text evidence="1">The sequence shown here is derived from an EMBL/GenBank/DDBJ whole genome shotgun (WGS) entry which is preliminary data.</text>
</comment>
<name>A0A1M4VFR1_MARH1</name>
<protein>
    <submittedName>
        <fullName evidence="1">Uncharacterized protein</fullName>
    </submittedName>
</protein>
<accession>A0A1M4VFR1</accession>
<sequence length="39" mass="5017">MFEKRELKNRKRKMKSYYEGFEEMENLKEILIELKRCQF</sequence>
<dbReference type="AlphaFoldDB" id="A0A1M4VFR1"/>
<evidence type="ECO:0000313" key="2">
    <source>
        <dbReference type="Proteomes" id="UP000184334"/>
    </source>
</evidence>
<proteinExistence type="predicted"/>
<gene>
    <name evidence="1" type="ORF">SAMN02745164_00913</name>
</gene>
<reference evidence="1" key="1">
    <citation type="submission" date="2016-11" db="EMBL/GenBank/DDBJ databases">
        <authorList>
            <person name="Varghese N."/>
            <person name="Submissions S."/>
        </authorList>
    </citation>
    <scope>NUCLEOTIDE SEQUENCE [LARGE SCALE GENOMIC DNA]</scope>
    <source>
        <strain evidence="1">DSM 16785</strain>
    </source>
</reference>
<dbReference type="EMBL" id="FQUI01000011">
    <property type="protein sequence ID" value="SHE67685.1"/>
    <property type="molecule type" value="Genomic_DNA"/>
</dbReference>
<evidence type="ECO:0000313" key="1">
    <source>
        <dbReference type="EMBL" id="SHE67685.1"/>
    </source>
</evidence>
<keyword evidence="2" id="KW-1185">Reference proteome</keyword>
<dbReference type="STRING" id="1122195.SAMN02745164_00913"/>